<protein>
    <submittedName>
        <fullName evidence="3">Uncharacterized protein</fullName>
    </submittedName>
</protein>
<keyword evidence="4" id="KW-1185">Reference proteome</keyword>
<organism evidence="3 4">
    <name type="scientific">Calocera cornea HHB12733</name>
    <dbReference type="NCBI Taxonomy" id="1353952"/>
    <lineage>
        <taxon>Eukaryota</taxon>
        <taxon>Fungi</taxon>
        <taxon>Dikarya</taxon>
        <taxon>Basidiomycota</taxon>
        <taxon>Agaricomycotina</taxon>
        <taxon>Dacrymycetes</taxon>
        <taxon>Dacrymycetales</taxon>
        <taxon>Dacrymycetaceae</taxon>
        <taxon>Calocera</taxon>
    </lineage>
</organism>
<evidence type="ECO:0000313" key="3">
    <source>
        <dbReference type="EMBL" id="KZT56302.1"/>
    </source>
</evidence>
<gene>
    <name evidence="3" type="ORF">CALCODRAFT_509570</name>
</gene>
<dbReference type="EMBL" id="KV423980">
    <property type="protein sequence ID" value="KZT56302.1"/>
    <property type="molecule type" value="Genomic_DNA"/>
</dbReference>
<reference evidence="3 4" key="1">
    <citation type="journal article" date="2016" name="Mol. Biol. Evol.">
        <title>Comparative Genomics of Early-Diverging Mushroom-Forming Fungi Provides Insights into the Origins of Lignocellulose Decay Capabilities.</title>
        <authorList>
            <person name="Nagy L.G."/>
            <person name="Riley R."/>
            <person name="Tritt A."/>
            <person name="Adam C."/>
            <person name="Daum C."/>
            <person name="Floudas D."/>
            <person name="Sun H."/>
            <person name="Yadav J.S."/>
            <person name="Pangilinan J."/>
            <person name="Larsson K.H."/>
            <person name="Matsuura K."/>
            <person name="Barry K."/>
            <person name="Labutti K."/>
            <person name="Kuo R."/>
            <person name="Ohm R.A."/>
            <person name="Bhattacharya S.S."/>
            <person name="Shirouzu T."/>
            <person name="Yoshinaga Y."/>
            <person name="Martin F.M."/>
            <person name="Grigoriev I.V."/>
            <person name="Hibbett D.S."/>
        </authorList>
    </citation>
    <scope>NUCLEOTIDE SEQUENCE [LARGE SCALE GENOMIC DNA]</scope>
    <source>
        <strain evidence="3 4">HHB12733</strain>
    </source>
</reference>
<name>A0A165F6N3_9BASI</name>
<dbReference type="InParanoid" id="A0A165F6N3"/>
<sequence>MSTSPPRAPTPPTAKRPHATDDNDAVQPDRKRIKAELTEPIELLDDDVQDAQPHTHVKLEDGLPSRTVDSTARLRKVADVVRNESVIRAFMMMALDEQLLEAERQVEELKKTVDAKDAENKRLREQLHNIAQNAQPPST</sequence>
<dbReference type="AlphaFoldDB" id="A0A165F6N3"/>
<evidence type="ECO:0000313" key="4">
    <source>
        <dbReference type="Proteomes" id="UP000076842"/>
    </source>
</evidence>
<feature type="compositionally biased region" description="Pro residues" evidence="2">
    <location>
        <begin position="1"/>
        <end position="14"/>
    </location>
</feature>
<evidence type="ECO:0000256" key="2">
    <source>
        <dbReference type="SAM" id="MobiDB-lite"/>
    </source>
</evidence>
<dbReference type="Proteomes" id="UP000076842">
    <property type="component" value="Unassembled WGS sequence"/>
</dbReference>
<proteinExistence type="predicted"/>
<feature type="coiled-coil region" evidence="1">
    <location>
        <begin position="92"/>
        <end position="133"/>
    </location>
</feature>
<evidence type="ECO:0000256" key="1">
    <source>
        <dbReference type="SAM" id="Coils"/>
    </source>
</evidence>
<feature type="region of interest" description="Disordered" evidence="2">
    <location>
        <begin position="1"/>
        <end position="30"/>
    </location>
</feature>
<accession>A0A165F6N3</accession>
<keyword evidence="1" id="KW-0175">Coiled coil</keyword>